<proteinExistence type="predicted"/>
<keyword evidence="2" id="KW-1185">Reference proteome</keyword>
<evidence type="ECO:0000313" key="1">
    <source>
        <dbReference type="EMBL" id="GCF93055.1"/>
    </source>
</evidence>
<evidence type="ECO:0000313" key="2">
    <source>
        <dbReference type="Proteomes" id="UP000290567"/>
    </source>
</evidence>
<dbReference type="AlphaFoldDB" id="A0A4P5P5E6"/>
<dbReference type="Proteomes" id="UP000290567">
    <property type="component" value="Unassembled WGS sequence"/>
</dbReference>
<reference evidence="2" key="1">
    <citation type="submission" date="2019-02" db="EMBL/GenBank/DDBJ databases">
        <title>Draft genome sequence of Enterococcus sp. Gos25-1.</title>
        <authorList>
            <person name="Tanaka N."/>
            <person name="Shiwa Y."/>
            <person name="Fujita N."/>
        </authorList>
    </citation>
    <scope>NUCLEOTIDE SEQUENCE [LARGE SCALE GENOMIC DNA]</scope>
    <source>
        <strain evidence="2">Gos25-1</strain>
    </source>
</reference>
<dbReference type="EMBL" id="BJCC01000008">
    <property type="protein sequence ID" value="GCF93055.1"/>
    <property type="molecule type" value="Genomic_DNA"/>
</dbReference>
<accession>A0A4P5P5E6</accession>
<protein>
    <submittedName>
        <fullName evidence="1">Uncharacterized protein</fullName>
    </submittedName>
</protein>
<organism evidence="1 2">
    <name type="scientific">Enterococcus florum</name>
    <dbReference type="NCBI Taxonomy" id="2480627"/>
    <lineage>
        <taxon>Bacteria</taxon>
        <taxon>Bacillati</taxon>
        <taxon>Bacillota</taxon>
        <taxon>Bacilli</taxon>
        <taxon>Lactobacillales</taxon>
        <taxon>Enterococcaceae</taxon>
        <taxon>Enterococcus</taxon>
    </lineage>
</organism>
<comment type="caution">
    <text evidence="1">The sequence shown here is derived from an EMBL/GenBank/DDBJ whole genome shotgun (WGS) entry which is preliminary data.</text>
</comment>
<dbReference type="RefSeq" id="WP_146621535.1">
    <property type="nucleotide sequence ID" value="NZ_BJCC01000008.1"/>
</dbReference>
<sequence>MWWIWRFLRSERYGLCLTPTYSGEVPAQMQRIDVLEEYVVVEHEPFIYELENREIEEKME</sequence>
<name>A0A4P5P5E6_9ENTE</name>
<gene>
    <name evidence="1" type="ORF">NRIC_09460</name>
</gene>